<evidence type="ECO:0000313" key="2">
    <source>
        <dbReference type="Ensembl" id="ENSGMOP00000046998.1"/>
    </source>
</evidence>
<dbReference type="InterPro" id="IPR000477">
    <property type="entry name" value="RT_dom"/>
</dbReference>
<dbReference type="SUPFAM" id="SSF56672">
    <property type="entry name" value="DNA/RNA polymerases"/>
    <property type="match status" value="1"/>
</dbReference>
<dbReference type="CDD" id="cd01650">
    <property type="entry name" value="RT_nLTR_like"/>
    <property type="match status" value="1"/>
</dbReference>
<evidence type="ECO:0000313" key="3">
    <source>
        <dbReference type="Proteomes" id="UP000694546"/>
    </source>
</evidence>
<protein>
    <recommendedName>
        <fullName evidence="1">Reverse transcriptase domain-containing protein</fullName>
    </recommendedName>
</protein>
<dbReference type="PROSITE" id="PS50878">
    <property type="entry name" value="RT_POL"/>
    <property type="match status" value="1"/>
</dbReference>
<dbReference type="InterPro" id="IPR043502">
    <property type="entry name" value="DNA/RNA_pol_sf"/>
</dbReference>
<keyword evidence="3" id="KW-1185">Reference proteome</keyword>
<name>A0A8C5BJS2_GADMO</name>
<dbReference type="AlphaFoldDB" id="A0A8C5BJS2"/>
<dbReference type="GeneTree" id="ENSGT01060000248530"/>
<accession>A0A8C5BJS2</accession>
<evidence type="ECO:0000259" key="1">
    <source>
        <dbReference type="PROSITE" id="PS50878"/>
    </source>
</evidence>
<sequence length="454" mass="52594">MKIAEVIPLYKSGNKHHFINYRPVLLLPQFSKILEKLFNNRLDNFIDKHKLLTDNQYGFRANRSTSMALLESVEEITNSMDKKQQSIGIFLDLKKAFDTINNDILIKKLERYGIRGIVGNWVRSYLSDRHQFVTLGDCSSACLDIACGVPQGSVLGPKLFILYINDICNVSNVLKLVLFADDTNIFFSGDDLYQLVEAINFEISKLKLWLDNNKLSLNLSKTKCMLFGNCRTNEQIKIQIDGVDIERVSQIKFLGVTIDEKLNWKSHIKHIHSKLSRSFAVLYKAQQVLDHKSLHILYCSLVSPNLSYCAEVWGNNYKSTLHSHFILQKRAIRTIFNVGYRDHTNSLFMQSKILKLTDLVEFQTAQLMFKAKNNKLPANIQKMFTQREGSYFLRGLFNFKMKKVRTTRKSFCISVCGVKLWNGLKEELKQCPNIKLFKTRLKEMILTRYKDEVV</sequence>
<dbReference type="Pfam" id="PF00078">
    <property type="entry name" value="RVT_1"/>
    <property type="match status" value="1"/>
</dbReference>
<dbReference type="PANTHER" id="PTHR33332">
    <property type="entry name" value="REVERSE TRANSCRIPTASE DOMAIN-CONTAINING PROTEIN"/>
    <property type="match status" value="1"/>
</dbReference>
<dbReference type="OMA" id="ANRSTSM"/>
<dbReference type="Proteomes" id="UP000694546">
    <property type="component" value="Chromosome 15"/>
</dbReference>
<proteinExistence type="predicted"/>
<feature type="domain" description="Reverse transcriptase" evidence="1">
    <location>
        <begin position="1"/>
        <end position="258"/>
    </location>
</feature>
<organism evidence="2 3">
    <name type="scientific">Gadus morhua</name>
    <name type="common">Atlantic cod</name>
    <dbReference type="NCBI Taxonomy" id="8049"/>
    <lineage>
        <taxon>Eukaryota</taxon>
        <taxon>Metazoa</taxon>
        <taxon>Chordata</taxon>
        <taxon>Craniata</taxon>
        <taxon>Vertebrata</taxon>
        <taxon>Euteleostomi</taxon>
        <taxon>Actinopterygii</taxon>
        <taxon>Neopterygii</taxon>
        <taxon>Teleostei</taxon>
        <taxon>Neoteleostei</taxon>
        <taxon>Acanthomorphata</taxon>
        <taxon>Zeiogadaria</taxon>
        <taxon>Gadariae</taxon>
        <taxon>Gadiformes</taxon>
        <taxon>Gadoidei</taxon>
        <taxon>Gadidae</taxon>
        <taxon>Gadus</taxon>
    </lineage>
</organism>
<reference evidence="2" key="2">
    <citation type="submission" date="2025-09" db="UniProtKB">
        <authorList>
            <consortium name="Ensembl"/>
        </authorList>
    </citation>
    <scope>IDENTIFICATION</scope>
</reference>
<dbReference type="Ensembl" id="ENSGMOT00000058142.1">
    <property type="protein sequence ID" value="ENSGMOP00000046998.1"/>
    <property type="gene ID" value="ENSGMOG00000024601.1"/>
</dbReference>
<reference evidence="2" key="1">
    <citation type="submission" date="2025-08" db="UniProtKB">
        <authorList>
            <consortium name="Ensembl"/>
        </authorList>
    </citation>
    <scope>IDENTIFICATION</scope>
</reference>